<protein>
    <submittedName>
        <fullName evidence="1">Ornithine cyclodeaminase family protein</fullName>
    </submittedName>
</protein>
<name>A0A8J6IVT6_9FIRM</name>
<dbReference type="PANTHER" id="PTHR13812:SF19">
    <property type="entry name" value="KETIMINE REDUCTASE MU-CRYSTALLIN"/>
    <property type="match status" value="1"/>
</dbReference>
<keyword evidence="2" id="KW-1185">Reference proteome</keyword>
<dbReference type="InterPro" id="IPR023401">
    <property type="entry name" value="ODC_N"/>
</dbReference>
<comment type="caution">
    <text evidence="1">The sequence shown here is derived from an EMBL/GenBank/DDBJ whole genome shotgun (WGS) entry which is preliminary data.</text>
</comment>
<dbReference type="RefSeq" id="WP_186877835.1">
    <property type="nucleotide sequence ID" value="NZ_JACOPN010000002.1"/>
</dbReference>
<organism evidence="1 2">
    <name type="scientific">Flintibacter faecis</name>
    <dbReference type="NCBI Taxonomy" id="2763047"/>
    <lineage>
        <taxon>Bacteria</taxon>
        <taxon>Bacillati</taxon>
        <taxon>Bacillota</taxon>
        <taxon>Clostridia</taxon>
        <taxon>Eubacteriales</taxon>
        <taxon>Flintibacter</taxon>
    </lineage>
</organism>
<accession>A0A8J6IVT6</accession>
<dbReference type="Proteomes" id="UP000602260">
    <property type="component" value="Unassembled WGS sequence"/>
</dbReference>
<dbReference type="SUPFAM" id="SSF51735">
    <property type="entry name" value="NAD(P)-binding Rossmann-fold domains"/>
    <property type="match status" value="1"/>
</dbReference>
<proteinExistence type="predicted"/>
<dbReference type="PANTHER" id="PTHR13812">
    <property type="entry name" value="KETIMINE REDUCTASE MU-CRYSTALLIN"/>
    <property type="match status" value="1"/>
</dbReference>
<sequence length="346" mass="37686">MGQTLLLSEQDVHDLLSMEDVVAAVEKTFQGMGEGTVVNPSKVNLDLGESAPYPPYNGFMNAMPAYVGFADVAGLKWAGGNLGERKKRNIPYCSSLIMLVNPHINNFISVLDGALITNMRTGAQTAVALKYLLNHGSSQRRPIRLGIYGAGMQGHMQTRAIATLFHIEELRIYDVSRPALERFRADMQDVVPGRIILCDEPSQAAQGDAVICVTQSKDEFLKEAWLSPDTIVFPMGSYQECEDGVLLHADKIVVDHVEQTMHRGALSKLVAQGKLDEHSITCTIGQLAAGKVQLERRPGERLVCIPIGTGAMDIGCASVVYQRALEQGRGQFFDFGVSSATQPPQN</sequence>
<gene>
    <name evidence="1" type="ORF">H8S55_03395</name>
</gene>
<dbReference type="Gene3D" id="3.40.50.720">
    <property type="entry name" value="NAD(P)-binding Rossmann-like Domain"/>
    <property type="match status" value="1"/>
</dbReference>
<reference evidence="1" key="1">
    <citation type="submission" date="2020-08" db="EMBL/GenBank/DDBJ databases">
        <title>Genome public.</title>
        <authorList>
            <person name="Liu C."/>
            <person name="Sun Q."/>
        </authorList>
    </citation>
    <scope>NUCLEOTIDE SEQUENCE</scope>
    <source>
        <strain evidence="1">BX5</strain>
    </source>
</reference>
<dbReference type="AlphaFoldDB" id="A0A8J6IVT6"/>
<dbReference type="InterPro" id="IPR036291">
    <property type="entry name" value="NAD(P)-bd_dom_sf"/>
</dbReference>
<evidence type="ECO:0000313" key="2">
    <source>
        <dbReference type="Proteomes" id="UP000602260"/>
    </source>
</evidence>
<dbReference type="InterPro" id="IPR003462">
    <property type="entry name" value="ODC_Mu_crystall"/>
</dbReference>
<dbReference type="Pfam" id="PF02423">
    <property type="entry name" value="OCD_Mu_crystall"/>
    <property type="match status" value="1"/>
</dbReference>
<dbReference type="Gene3D" id="3.30.1780.10">
    <property type="entry name" value="ornithine cyclodeaminase, domain 1"/>
    <property type="match status" value="1"/>
</dbReference>
<dbReference type="PIRSF" id="PIRSF001439">
    <property type="entry name" value="CryM"/>
    <property type="match status" value="1"/>
</dbReference>
<dbReference type="GO" id="GO:0005737">
    <property type="term" value="C:cytoplasm"/>
    <property type="evidence" value="ECO:0007669"/>
    <property type="project" value="TreeGrafter"/>
</dbReference>
<dbReference type="EMBL" id="JACOPN010000002">
    <property type="protein sequence ID" value="MBC5716374.1"/>
    <property type="molecule type" value="Genomic_DNA"/>
</dbReference>
<evidence type="ECO:0000313" key="1">
    <source>
        <dbReference type="EMBL" id="MBC5716374.1"/>
    </source>
</evidence>